<dbReference type="EMBL" id="CP002351">
    <property type="protein sequence ID" value="AEH51525.1"/>
    <property type="molecule type" value="Genomic_DNA"/>
</dbReference>
<organism evidence="1 2">
    <name type="scientific">Pseudothermotoga thermarum DSM 5069</name>
    <dbReference type="NCBI Taxonomy" id="688269"/>
    <lineage>
        <taxon>Bacteria</taxon>
        <taxon>Thermotogati</taxon>
        <taxon>Thermotogota</taxon>
        <taxon>Thermotogae</taxon>
        <taxon>Thermotogales</taxon>
        <taxon>Thermotogaceae</taxon>
        <taxon>Pseudothermotoga</taxon>
    </lineage>
</organism>
<dbReference type="STRING" id="688269.Theth_1468"/>
<accession>F7YUW5</accession>
<dbReference type="HOGENOM" id="CLU_2383965_0_0_0"/>
<dbReference type="RefSeq" id="WP_013932739.1">
    <property type="nucleotide sequence ID" value="NC_015707.1"/>
</dbReference>
<reference evidence="1 2" key="1">
    <citation type="submission" date="2010-11" db="EMBL/GenBank/DDBJ databases">
        <title>The complete genome of Thermotoga thermarum DSM 5069.</title>
        <authorList>
            <consortium name="US DOE Joint Genome Institute (JGI-PGF)"/>
            <person name="Lucas S."/>
            <person name="Copeland A."/>
            <person name="Lapidus A."/>
            <person name="Bruce D."/>
            <person name="Goodwin L."/>
            <person name="Pitluck S."/>
            <person name="Kyrpides N."/>
            <person name="Mavromatis K."/>
            <person name="Ivanova N."/>
            <person name="Zeytun A."/>
            <person name="Brettin T."/>
            <person name="Detter J.C."/>
            <person name="Tapia R."/>
            <person name="Han C."/>
            <person name="Land M."/>
            <person name="Hauser L."/>
            <person name="Markowitz V."/>
            <person name="Cheng J.-F."/>
            <person name="Hugenholtz P."/>
            <person name="Woyke T."/>
            <person name="Wu D."/>
            <person name="Spring S."/>
            <person name="Schroeder M."/>
            <person name="Brambilla E."/>
            <person name="Klenk H.-P."/>
            <person name="Eisen J.A."/>
        </authorList>
    </citation>
    <scope>NUCLEOTIDE SEQUENCE [LARGE SCALE GENOMIC DNA]</scope>
    <source>
        <strain evidence="1 2">DSM 5069</strain>
    </source>
</reference>
<protein>
    <submittedName>
        <fullName evidence="1">Uncharacterized protein</fullName>
    </submittedName>
</protein>
<proteinExistence type="predicted"/>
<dbReference type="AlphaFoldDB" id="F7YUW5"/>
<evidence type="ECO:0000313" key="2">
    <source>
        <dbReference type="Proteomes" id="UP000006804"/>
    </source>
</evidence>
<keyword evidence="2" id="KW-1185">Reference proteome</keyword>
<sequence length="94" mass="10755">MAETDVMISNISTREADVYVWIYDFQGKILKELSGTISPKATAYVSLYDELDVETVGVIDIRSTEPLIIAVEYIRDGKSWSIKNIVNWYTTTNW</sequence>
<gene>
    <name evidence="1" type="ORF">Theth_1468</name>
</gene>
<evidence type="ECO:0000313" key="1">
    <source>
        <dbReference type="EMBL" id="AEH51525.1"/>
    </source>
</evidence>
<name>F7YUW5_9THEM</name>
<dbReference type="KEGG" id="tta:Theth_1468"/>
<dbReference type="Proteomes" id="UP000006804">
    <property type="component" value="Chromosome"/>
</dbReference>
<dbReference type="PATRIC" id="fig|688269.3.peg.1517"/>